<feature type="region of interest" description="Disordered" evidence="1">
    <location>
        <begin position="51"/>
        <end position="72"/>
    </location>
</feature>
<dbReference type="AlphaFoldDB" id="A0A9D3WEW4"/>
<evidence type="ECO:0000313" key="2">
    <source>
        <dbReference type="EMBL" id="KAH1122473.1"/>
    </source>
</evidence>
<evidence type="ECO:0000313" key="3">
    <source>
        <dbReference type="Proteomes" id="UP000828251"/>
    </source>
</evidence>
<sequence>MTILYCGQSLDQIKGELQSIWTEREGKEQVKETVLCSSKILSNLNIPTLKEDEEDVYDPEEATPQGDDAKIGPKMVVELTVEPKS</sequence>
<reference evidence="2 3" key="1">
    <citation type="journal article" date="2021" name="Plant Biotechnol. J.">
        <title>Multi-omics assisted identification of the key and species-specific regulatory components of drought-tolerant mechanisms in Gossypium stocksii.</title>
        <authorList>
            <person name="Yu D."/>
            <person name="Ke L."/>
            <person name="Zhang D."/>
            <person name="Wu Y."/>
            <person name="Sun Y."/>
            <person name="Mei J."/>
            <person name="Sun J."/>
            <person name="Sun Y."/>
        </authorList>
    </citation>
    <scope>NUCLEOTIDE SEQUENCE [LARGE SCALE GENOMIC DNA]</scope>
    <source>
        <strain evidence="3">cv. E1</strain>
        <tissue evidence="2">Leaf</tissue>
    </source>
</reference>
<keyword evidence="3" id="KW-1185">Reference proteome</keyword>
<protein>
    <submittedName>
        <fullName evidence="2">Uncharacterized protein</fullName>
    </submittedName>
</protein>
<feature type="compositionally biased region" description="Acidic residues" evidence="1">
    <location>
        <begin position="51"/>
        <end position="61"/>
    </location>
</feature>
<dbReference type="Proteomes" id="UP000828251">
    <property type="component" value="Unassembled WGS sequence"/>
</dbReference>
<accession>A0A9D3WEW4</accession>
<name>A0A9D3WEW4_9ROSI</name>
<dbReference type="EMBL" id="JAIQCV010000002">
    <property type="protein sequence ID" value="KAH1122473.1"/>
    <property type="molecule type" value="Genomic_DNA"/>
</dbReference>
<comment type="caution">
    <text evidence="2">The sequence shown here is derived from an EMBL/GenBank/DDBJ whole genome shotgun (WGS) entry which is preliminary data.</text>
</comment>
<gene>
    <name evidence="2" type="ORF">J1N35_005633</name>
</gene>
<evidence type="ECO:0000256" key="1">
    <source>
        <dbReference type="SAM" id="MobiDB-lite"/>
    </source>
</evidence>
<proteinExistence type="predicted"/>
<organism evidence="2 3">
    <name type="scientific">Gossypium stocksii</name>
    <dbReference type="NCBI Taxonomy" id="47602"/>
    <lineage>
        <taxon>Eukaryota</taxon>
        <taxon>Viridiplantae</taxon>
        <taxon>Streptophyta</taxon>
        <taxon>Embryophyta</taxon>
        <taxon>Tracheophyta</taxon>
        <taxon>Spermatophyta</taxon>
        <taxon>Magnoliopsida</taxon>
        <taxon>eudicotyledons</taxon>
        <taxon>Gunneridae</taxon>
        <taxon>Pentapetalae</taxon>
        <taxon>rosids</taxon>
        <taxon>malvids</taxon>
        <taxon>Malvales</taxon>
        <taxon>Malvaceae</taxon>
        <taxon>Malvoideae</taxon>
        <taxon>Gossypium</taxon>
    </lineage>
</organism>